<dbReference type="SUPFAM" id="SSF52283">
    <property type="entry name" value="Formate/glycerate dehydrogenase catalytic domain-like"/>
    <property type="match status" value="1"/>
</dbReference>
<comment type="similarity">
    <text evidence="1 4">Belongs to the D-isomer specific 2-hydroxyacid dehydrogenase family.</text>
</comment>
<dbReference type="Pfam" id="PF00389">
    <property type="entry name" value="2-Hacid_dh"/>
    <property type="match status" value="1"/>
</dbReference>
<dbReference type="PANTHER" id="PTHR42789">
    <property type="entry name" value="D-ISOMER SPECIFIC 2-HYDROXYACID DEHYDROGENASE FAMILY PROTEIN (AFU_ORTHOLOGUE AFUA_6G10090)"/>
    <property type="match status" value="1"/>
</dbReference>
<dbReference type="EMBL" id="VGLS01000058">
    <property type="protein sequence ID" value="MBM3222818.1"/>
    <property type="molecule type" value="Genomic_DNA"/>
</dbReference>
<organism evidence="7 8">
    <name type="scientific">Tectimicrobiota bacterium</name>
    <dbReference type="NCBI Taxonomy" id="2528274"/>
    <lineage>
        <taxon>Bacteria</taxon>
        <taxon>Pseudomonadati</taxon>
        <taxon>Nitrospinota/Tectimicrobiota group</taxon>
        <taxon>Candidatus Tectimicrobiota</taxon>
    </lineage>
</organism>
<protein>
    <submittedName>
        <fullName evidence="7">D-2-hydroxyacid dehydrogenase family protein</fullName>
    </submittedName>
</protein>
<evidence type="ECO:0000259" key="6">
    <source>
        <dbReference type="Pfam" id="PF02826"/>
    </source>
</evidence>
<accession>A0A937VYD8</accession>
<keyword evidence="3" id="KW-0520">NAD</keyword>
<evidence type="ECO:0000256" key="4">
    <source>
        <dbReference type="RuleBase" id="RU003719"/>
    </source>
</evidence>
<evidence type="ECO:0000256" key="3">
    <source>
        <dbReference type="ARBA" id="ARBA00023027"/>
    </source>
</evidence>
<dbReference type="GO" id="GO:0051287">
    <property type="term" value="F:NAD binding"/>
    <property type="evidence" value="ECO:0007669"/>
    <property type="project" value="InterPro"/>
</dbReference>
<dbReference type="Pfam" id="PF02826">
    <property type="entry name" value="2-Hacid_dh_C"/>
    <property type="match status" value="1"/>
</dbReference>
<dbReference type="AlphaFoldDB" id="A0A937VYD8"/>
<dbReference type="PANTHER" id="PTHR42789:SF1">
    <property type="entry name" value="D-ISOMER SPECIFIC 2-HYDROXYACID DEHYDROGENASE FAMILY PROTEIN (AFU_ORTHOLOGUE AFUA_6G10090)"/>
    <property type="match status" value="1"/>
</dbReference>
<name>A0A937VYD8_UNCTE</name>
<gene>
    <name evidence="7" type="ORF">FJZ47_03300</name>
</gene>
<feature type="domain" description="D-isomer specific 2-hydroxyacid dehydrogenase catalytic" evidence="5">
    <location>
        <begin position="37"/>
        <end position="112"/>
    </location>
</feature>
<evidence type="ECO:0000313" key="8">
    <source>
        <dbReference type="Proteomes" id="UP000712673"/>
    </source>
</evidence>
<sequence>MTQIAILDDYQGVALDMADWSGVSATCQVQAFRDHLTEHDALVERLHAFEIITCMRERTPFPRALLARLPNLRLLVTTGMRNAAIDVEAATDLGIVVCGTSGGPVGPPAELTWGLILALLRHIPREDADIRAGHWGTTLGMSLEGTVLGILGLGQLGGRVARV</sequence>
<feature type="non-terminal residue" evidence="7">
    <location>
        <position position="163"/>
    </location>
</feature>
<evidence type="ECO:0000313" key="7">
    <source>
        <dbReference type="EMBL" id="MBM3222818.1"/>
    </source>
</evidence>
<reference evidence="7" key="1">
    <citation type="submission" date="2019-03" db="EMBL/GenBank/DDBJ databases">
        <title>Lake Tanganyika Metagenome-Assembled Genomes (MAGs).</title>
        <authorList>
            <person name="Tran P."/>
        </authorList>
    </citation>
    <scope>NUCLEOTIDE SEQUENCE</scope>
    <source>
        <strain evidence="7">K_DeepCast_65m_m2_066</strain>
    </source>
</reference>
<dbReference type="InterPro" id="IPR006140">
    <property type="entry name" value="D-isomer_DH_NAD-bd"/>
</dbReference>
<dbReference type="GO" id="GO:0016616">
    <property type="term" value="F:oxidoreductase activity, acting on the CH-OH group of donors, NAD or NADP as acceptor"/>
    <property type="evidence" value="ECO:0007669"/>
    <property type="project" value="InterPro"/>
</dbReference>
<evidence type="ECO:0000256" key="1">
    <source>
        <dbReference type="ARBA" id="ARBA00005854"/>
    </source>
</evidence>
<keyword evidence="2 4" id="KW-0560">Oxidoreductase</keyword>
<dbReference type="InterPro" id="IPR050857">
    <property type="entry name" value="D-2-hydroxyacid_DH"/>
</dbReference>
<dbReference type="InterPro" id="IPR006139">
    <property type="entry name" value="D-isomer_2_OHA_DH_cat_dom"/>
</dbReference>
<dbReference type="Gene3D" id="3.40.50.720">
    <property type="entry name" value="NAD(P)-binding Rossmann-like Domain"/>
    <property type="match status" value="2"/>
</dbReference>
<feature type="domain" description="D-isomer specific 2-hydroxyacid dehydrogenase NAD-binding" evidence="6">
    <location>
        <begin position="114"/>
        <end position="162"/>
    </location>
</feature>
<evidence type="ECO:0000256" key="2">
    <source>
        <dbReference type="ARBA" id="ARBA00023002"/>
    </source>
</evidence>
<proteinExistence type="inferred from homology"/>
<evidence type="ECO:0000259" key="5">
    <source>
        <dbReference type="Pfam" id="PF00389"/>
    </source>
</evidence>
<comment type="caution">
    <text evidence="7">The sequence shown here is derived from an EMBL/GenBank/DDBJ whole genome shotgun (WGS) entry which is preliminary data.</text>
</comment>
<dbReference type="Proteomes" id="UP000712673">
    <property type="component" value="Unassembled WGS sequence"/>
</dbReference>